<dbReference type="AlphaFoldDB" id="A0A2Z2K6V3"/>
<name>A0A2Z2K6V3_9BACL</name>
<keyword evidence="4" id="KW-0862">Zinc</keyword>
<evidence type="ECO:0000256" key="3">
    <source>
        <dbReference type="ARBA" id="ARBA00022801"/>
    </source>
</evidence>
<feature type="domain" description="MPN" evidence="6">
    <location>
        <begin position="18"/>
        <end position="143"/>
    </location>
</feature>
<keyword evidence="2" id="KW-0479">Metal-binding</keyword>
<dbReference type="KEGG" id="pdh:B9T62_07585"/>
<dbReference type="InterPro" id="IPR028090">
    <property type="entry name" value="JAB_dom_prok"/>
</dbReference>
<sequence length="165" mass="17976">MKREGEQMAAFQGIIQPIWLKPSVQQELGKHLLTCYPHEACGILLGAAAAGGMYIDTYVPMHNVAPDPLHAFVPDPREWVKALYRNPAPVGLFHSHPSAEPRPSAADLSGLASLGPSFDVYLIGSPNSSEDSPLRLNGYYIVREQAAAGRERSSLREAPIYALLK</sequence>
<dbReference type="SUPFAM" id="SSF102712">
    <property type="entry name" value="JAB1/MPN domain"/>
    <property type="match status" value="1"/>
</dbReference>
<dbReference type="CDD" id="cd08070">
    <property type="entry name" value="MPN_like"/>
    <property type="match status" value="1"/>
</dbReference>
<dbReference type="InterPro" id="IPR037518">
    <property type="entry name" value="MPN"/>
</dbReference>
<proteinExistence type="predicted"/>
<evidence type="ECO:0000256" key="5">
    <source>
        <dbReference type="ARBA" id="ARBA00023049"/>
    </source>
</evidence>
<dbReference type="PANTHER" id="PTHR34858">
    <property type="entry name" value="CYSO-CYSTEINE PEPTIDASE"/>
    <property type="match status" value="1"/>
</dbReference>
<dbReference type="OrthoDB" id="9802958at2"/>
<dbReference type="EMBL" id="CP021780">
    <property type="protein sequence ID" value="ASA20664.1"/>
    <property type="molecule type" value="Genomic_DNA"/>
</dbReference>
<protein>
    <recommendedName>
        <fullName evidence="6">MPN domain-containing protein</fullName>
    </recommendedName>
</protein>
<keyword evidence="1" id="KW-0645">Protease</keyword>
<dbReference type="PANTHER" id="PTHR34858:SF1">
    <property type="entry name" value="CYSO-CYSTEINE PEPTIDASE"/>
    <property type="match status" value="1"/>
</dbReference>
<reference evidence="7 8" key="1">
    <citation type="submission" date="2017-06" db="EMBL/GenBank/DDBJ databases">
        <title>Complete genome sequence of Paenibacillus donghaensis KCTC 13049T isolated from East Sea sediment, South Korea.</title>
        <authorList>
            <person name="Jung B.K."/>
            <person name="Hong S.-J."/>
            <person name="Shin J.-H."/>
        </authorList>
    </citation>
    <scope>NUCLEOTIDE SEQUENCE [LARGE SCALE GENOMIC DNA]</scope>
    <source>
        <strain evidence="7 8">KCTC 13049</strain>
    </source>
</reference>
<gene>
    <name evidence="7" type="ORF">B9T62_07585</name>
</gene>
<evidence type="ECO:0000256" key="4">
    <source>
        <dbReference type="ARBA" id="ARBA00022833"/>
    </source>
</evidence>
<dbReference type="PROSITE" id="PS50249">
    <property type="entry name" value="MPN"/>
    <property type="match status" value="1"/>
</dbReference>
<dbReference type="Pfam" id="PF14464">
    <property type="entry name" value="Prok-JAB"/>
    <property type="match status" value="1"/>
</dbReference>
<keyword evidence="5" id="KW-0482">Metalloprotease</keyword>
<evidence type="ECO:0000313" key="8">
    <source>
        <dbReference type="Proteomes" id="UP000249890"/>
    </source>
</evidence>
<organism evidence="7 8">
    <name type="scientific">Paenibacillus donghaensis</name>
    <dbReference type="NCBI Taxonomy" id="414771"/>
    <lineage>
        <taxon>Bacteria</taxon>
        <taxon>Bacillati</taxon>
        <taxon>Bacillota</taxon>
        <taxon>Bacilli</taxon>
        <taxon>Bacillales</taxon>
        <taxon>Paenibacillaceae</taxon>
        <taxon>Paenibacillus</taxon>
    </lineage>
</organism>
<dbReference type="GO" id="GO:0008270">
    <property type="term" value="F:zinc ion binding"/>
    <property type="evidence" value="ECO:0007669"/>
    <property type="project" value="TreeGrafter"/>
</dbReference>
<dbReference type="Proteomes" id="UP000249890">
    <property type="component" value="Chromosome"/>
</dbReference>
<keyword evidence="3" id="KW-0378">Hydrolase</keyword>
<keyword evidence="8" id="KW-1185">Reference proteome</keyword>
<evidence type="ECO:0000259" key="6">
    <source>
        <dbReference type="PROSITE" id="PS50249"/>
    </source>
</evidence>
<accession>A0A2Z2K6V3</accession>
<evidence type="ECO:0000256" key="1">
    <source>
        <dbReference type="ARBA" id="ARBA00022670"/>
    </source>
</evidence>
<dbReference type="GO" id="GO:0006508">
    <property type="term" value="P:proteolysis"/>
    <property type="evidence" value="ECO:0007669"/>
    <property type="project" value="UniProtKB-KW"/>
</dbReference>
<dbReference type="Gene3D" id="3.40.140.10">
    <property type="entry name" value="Cytidine Deaminase, domain 2"/>
    <property type="match status" value="1"/>
</dbReference>
<dbReference type="GO" id="GO:0008235">
    <property type="term" value="F:metalloexopeptidase activity"/>
    <property type="evidence" value="ECO:0007669"/>
    <property type="project" value="TreeGrafter"/>
</dbReference>
<evidence type="ECO:0000313" key="7">
    <source>
        <dbReference type="EMBL" id="ASA20664.1"/>
    </source>
</evidence>
<evidence type="ECO:0000256" key="2">
    <source>
        <dbReference type="ARBA" id="ARBA00022723"/>
    </source>
</evidence>
<dbReference type="InterPro" id="IPR051929">
    <property type="entry name" value="VirAsm_ModProt"/>
</dbReference>